<accession>A0A3B1AJQ2</accession>
<organism evidence="1">
    <name type="scientific">hydrothermal vent metagenome</name>
    <dbReference type="NCBI Taxonomy" id="652676"/>
    <lineage>
        <taxon>unclassified sequences</taxon>
        <taxon>metagenomes</taxon>
        <taxon>ecological metagenomes</taxon>
    </lineage>
</organism>
<name>A0A3B1AJQ2_9ZZZZ</name>
<protein>
    <submittedName>
        <fullName evidence="1">Uncharacterized protein</fullName>
    </submittedName>
</protein>
<proteinExistence type="predicted"/>
<gene>
    <name evidence="1" type="ORF">MNBD_ALPHA03-1741</name>
</gene>
<evidence type="ECO:0000313" key="1">
    <source>
        <dbReference type="EMBL" id="VAX03952.1"/>
    </source>
</evidence>
<dbReference type="AlphaFoldDB" id="A0A3B1AJQ2"/>
<dbReference type="EMBL" id="UOFW01000069">
    <property type="protein sequence ID" value="VAX03952.1"/>
    <property type="molecule type" value="Genomic_DNA"/>
</dbReference>
<sequence>MAQLLETLWLENILLKKPGQGFEDLFTDLAKHHWGEDFELWKPQGRLGDFKCDGYQVSTRTVFQCHGPEQPKPTTTASKIQRDFDGAKKHFDNRMEKWVFVYNQRELPAVSGKLIGDLREQKPDCLTSAAASSRANLVRVFCCTAKGSLVL</sequence>
<reference evidence="1" key="1">
    <citation type="submission" date="2018-06" db="EMBL/GenBank/DDBJ databases">
        <authorList>
            <person name="Zhirakovskaya E."/>
        </authorList>
    </citation>
    <scope>NUCLEOTIDE SEQUENCE</scope>
</reference>